<dbReference type="EMBL" id="JALJOV010001502">
    <property type="protein sequence ID" value="KAK9847013.1"/>
    <property type="molecule type" value="Genomic_DNA"/>
</dbReference>
<proteinExistence type="predicted"/>
<name>A0AAW1SMJ6_9CHLO</name>
<keyword evidence="2" id="KW-1185">Reference proteome</keyword>
<evidence type="ECO:0000313" key="2">
    <source>
        <dbReference type="Proteomes" id="UP001485043"/>
    </source>
</evidence>
<dbReference type="Proteomes" id="UP001485043">
    <property type="component" value="Unassembled WGS sequence"/>
</dbReference>
<gene>
    <name evidence="1" type="ORF">WJX84_008349</name>
</gene>
<protein>
    <submittedName>
        <fullName evidence="1">Uncharacterized protein</fullName>
    </submittedName>
</protein>
<organism evidence="1 2">
    <name type="scientific">Apatococcus fuscideae</name>
    <dbReference type="NCBI Taxonomy" id="2026836"/>
    <lineage>
        <taxon>Eukaryota</taxon>
        <taxon>Viridiplantae</taxon>
        <taxon>Chlorophyta</taxon>
        <taxon>core chlorophytes</taxon>
        <taxon>Trebouxiophyceae</taxon>
        <taxon>Chlorellales</taxon>
        <taxon>Chlorellaceae</taxon>
        <taxon>Apatococcus</taxon>
    </lineage>
</organism>
<evidence type="ECO:0000313" key="1">
    <source>
        <dbReference type="EMBL" id="KAK9847013.1"/>
    </source>
</evidence>
<comment type="caution">
    <text evidence="1">The sequence shown here is derived from an EMBL/GenBank/DDBJ whole genome shotgun (WGS) entry which is preliminary data.</text>
</comment>
<sequence length="93" mass="10048">MRARLKTPCHACKVNIEEGQEIHPYVRRALGGCIWCAQRHTAATTNAPFTDQFASTGGNAGIACTRTNATTITRLTRSLHPQLPNLSGSQGRS</sequence>
<reference evidence="1 2" key="1">
    <citation type="journal article" date="2024" name="Nat. Commun.">
        <title>Phylogenomics reveals the evolutionary origins of lichenization in chlorophyte algae.</title>
        <authorList>
            <person name="Puginier C."/>
            <person name="Libourel C."/>
            <person name="Otte J."/>
            <person name="Skaloud P."/>
            <person name="Haon M."/>
            <person name="Grisel S."/>
            <person name="Petersen M."/>
            <person name="Berrin J.G."/>
            <person name="Delaux P.M."/>
            <person name="Dal Grande F."/>
            <person name="Keller J."/>
        </authorList>
    </citation>
    <scope>NUCLEOTIDE SEQUENCE [LARGE SCALE GENOMIC DNA]</scope>
    <source>
        <strain evidence="1 2">SAG 2523</strain>
    </source>
</reference>
<accession>A0AAW1SMJ6</accession>
<dbReference type="AlphaFoldDB" id="A0AAW1SMJ6"/>